<gene>
    <name evidence="10" type="ORF">SSX86_031841</name>
</gene>
<evidence type="ECO:0000256" key="2">
    <source>
        <dbReference type="ARBA" id="ARBA00007937"/>
    </source>
</evidence>
<reference evidence="10 11" key="1">
    <citation type="submission" date="2024-04" db="EMBL/GenBank/DDBJ databases">
        <title>The reference genome of an endangered Asteraceae, Deinandra increscens subsp. villosa, native to the Central Coast of California.</title>
        <authorList>
            <person name="Guilliams M."/>
            <person name="Hasenstab-Lehman K."/>
            <person name="Meyer R."/>
            <person name="Mcevoy S."/>
        </authorList>
    </citation>
    <scope>NUCLEOTIDE SEQUENCE [LARGE SCALE GENOMIC DNA]</scope>
    <source>
        <tissue evidence="10">Leaf</tissue>
    </source>
</reference>
<evidence type="ECO:0000256" key="7">
    <source>
        <dbReference type="ARBA" id="ARBA00023315"/>
    </source>
</evidence>
<evidence type="ECO:0000256" key="4">
    <source>
        <dbReference type="ARBA" id="ARBA00022692"/>
    </source>
</evidence>
<comment type="similarity">
    <text evidence="2">Belongs to the GPAT/DAPAT family.</text>
</comment>
<keyword evidence="11" id="KW-1185">Reference proteome</keyword>
<name>A0AAP0C936_9ASTR</name>
<evidence type="ECO:0000259" key="9">
    <source>
        <dbReference type="Pfam" id="PF23270"/>
    </source>
</evidence>
<comment type="caution">
    <text evidence="10">The sequence shown here is derived from an EMBL/GenBank/DDBJ whole genome shotgun (WGS) entry which is preliminary data.</text>
</comment>
<dbReference type="GO" id="GO:0016791">
    <property type="term" value="F:phosphatase activity"/>
    <property type="evidence" value="ECO:0007669"/>
    <property type="project" value="TreeGrafter"/>
</dbReference>
<keyword evidence="5 8" id="KW-1133">Transmembrane helix</keyword>
<feature type="transmembrane region" description="Helical" evidence="8">
    <location>
        <begin position="47"/>
        <end position="66"/>
    </location>
</feature>
<sequence length="99" mass="11105">MLKSKKKFPIFWSYRKSDFVIVDRTLLRGCSSFPYFALVGFEDGGALRLLFLILASPLAGLLYYFISESVGIRVLIFATMAGMKVSDIQSVARAVLPKF</sequence>
<dbReference type="GO" id="GO:0010143">
    <property type="term" value="P:cutin biosynthetic process"/>
    <property type="evidence" value="ECO:0007669"/>
    <property type="project" value="TreeGrafter"/>
</dbReference>
<comment type="subcellular location">
    <subcellularLocation>
        <location evidence="1">Membrane</location>
    </subcellularLocation>
</comment>
<evidence type="ECO:0000313" key="11">
    <source>
        <dbReference type="Proteomes" id="UP001408789"/>
    </source>
</evidence>
<evidence type="ECO:0000256" key="3">
    <source>
        <dbReference type="ARBA" id="ARBA00022679"/>
    </source>
</evidence>
<dbReference type="PANTHER" id="PTHR15486:SF91">
    <property type="entry name" value="PHOSPHOLIPID_GLYCEROL ACYLTRANSFERASE DOMAIN-CONTAINING PROTEIN"/>
    <property type="match status" value="1"/>
</dbReference>
<dbReference type="AlphaFoldDB" id="A0AAP0C936"/>
<dbReference type="Pfam" id="PF23270">
    <property type="entry name" value="HAD_RAM2_N"/>
    <property type="match status" value="1"/>
</dbReference>
<dbReference type="PANTHER" id="PTHR15486">
    <property type="entry name" value="ANCIENT UBIQUITOUS PROTEIN"/>
    <property type="match status" value="1"/>
</dbReference>
<keyword evidence="3" id="KW-0808">Transferase</keyword>
<evidence type="ECO:0000256" key="8">
    <source>
        <dbReference type="SAM" id="Phobius"/>
    </source>
</evidence>
<dbReference type="EMBL" id="JBCNJP010007968">
    <property type="protein sequence ID" value="KAK9049192.1"/>
    <property type="molecule type" value="Genomic_DNA"/>
</dbReference>
<keyword evidence="4 8" id="KW-0812">Transmembrane</keyword>
<keyword evidence="7" id="KW-0012">Acyltransferase</keyword>
<evidence type="ECO:0000256" key="5">
    <source>
        <dbReference type="ARBA" id="ARBA00022989"/>
    </source>
</evidence>
<proteinExistence type="inferred from homology"/>
<feature type="domain" description="Glycerol-3-phosphate acyltransferase RAM2/GPAT1-8 HAD-like" evidence="9">
    <location>
        <begin position="22"/>
        <end position="99"/>
    </location>
</feature>
<evidence type="ECO:0000256" key="1">
    <source>
        <dbReference type="ARBA" id="ARBA00004370"/>
    </source>
</evidence>
<keyword evidence="6 8" id="KW-0472">Membrane</keyword>
<evidence type="ECO:0000313" key="10">
    <source>
        <dbReference type="EMBL" id="KAK9049192.1"/>
    </source>
</evidence>
<protein>
    <recommendedName>
        <fullName evidence="9">Glycerol-3-phosphate acyltransferase RAM2/GPAT1-8 HAD-like domain-containing protein</fullName>
    </recommendedName>
</protein>
<dbReference type="Proteomes" id="UP001408789">
    <property type="component" value="Unassembled WGS sequence"/>
</dbReference>
<dbReference type="GO" id="GO:0016020">
    <property type="term" value="C:membrane"/>
    <property type="evidence" value="ECO:0007669"/>
    <property type="project" value="UniProtKB-SubCell"/>
</dbReference>
<dbReference type="GO" id="GO:0090447">
    <property type="term" value="F:glycerol-3-phosphate 2-O-acyltransferase activity"/>
    <property type="evidence" value="ECO:0007669"/>
    <property type="project" value="TreeGrafter"/>
</dbReference>
<accession>A0AAP0C936</accession>
<organism evidence="10 11">
    <name type="scientific">Deinandra increscens subsp. villosa</name>
    <dbReference type="NCBI Taxonomy" id="3103831"/>
    <lineage>
        <taxon>Eukaryota</taxon>
        <taxon>Viridiplantae</taxon>
        <taxon>Streptophyta</taxon>
        <taxon>Embryophyta</taxon>
        <taxon>Tracheophyta</taxon>
        <taxon>Spermatophyta</taxon>
        <taxon>Magnoliopsida</taxon>
        <taxon>eudicotyledons</taxon>
        <taxon>Gunneridae</taxon>
        <taxon>Pentapetalae</taxon>
        <taxon>asterids</taxon>
        <taxon>campanulids</taxon>
        <taxon>Asterales</taxon>
        <taxon>Asteraceae</taxon>
        <taxon>Asteroideae</taxon>
        <taxon>Heliantheae alliance</taxon>
        <taxon>Madieae</taxon>
        <taxon>Madiinae</taxon>
        <taxon>Deinandra</taxon>
    </lineage>
</organism>
<evidence type="ECO:0000256" key="6">
    <source>
        <dbReference type="ARBA" id="ARBA00023136"/>
    </source>
</evidence>
<dbReference type="InterPro" id="IPR056462">
    <property type="entry name" value="HAD_RAM2/GPAT1-8"/>
</dbReference>